<dbReference type="PANTHER" id="PTHR47161">
    <property type="entry name" value="LYMPHOID-SPECIFIC HELICASE"/>
    <property type="match status" value="1"/>
</dbReference>
<keyword evidence="8" id="KW-0539">Nucleus</keyword>
<keyword evidence="6" id="KW-0067">ATP-binding</keyword>
<feature type="compositionally biased region" description="Basic and acidic residues" evidence="10">
    <location>
        <begin position="1"/>
        <end position="10"/>
    </location>
</feature>
<dbReference type="InterPro" id="IPR038718">
    <property type="entry name" value="SNF2-like_sf"/>
</dbReference>
<dbReference type="PANTHER" id="PTHR47161:SF1">
    <property type="entry name" value="LYMPHOID-SPECIFIC HELICASE"/>
    <property type="match status" value="1"/>
</dbReference>
<dbReference type="Ensembl" id="ENSCCRT00015093765.1">
    <property type="protein sequence ID" value="ENSCCRP00015090845.1"/>
    <property type="gene ID" value="ENSCCRG00015036632.1"/>
</dbReference>
<keyword evidence="3" id="KW-0547">Nucleotide-binding</keyword>
<feature type="region of interest" description="Disordered" evidence="10">
    <location>
        <begin position="1"/>
        <end position="80"/>
    </location>
</feature>
<dbReference type="InterPro" id="IPR044753">
    <property type="entry name" value="HELLS_N"/>
</dbReference>
<dbReference type="GO" id="GO:0005721">
    <property type="term" value="C:pericentric heterochromatin"/>
    <property type="evidence" value="ECO:0007669"/>
    <property type="project" value="TreeGrafter"/>
</dbReference>
<evidence type="ECO:0000256" key="4">
    <source>
        <dbReference type="ARBA" id="ARBA00022801"/>
    </source>
</evidence>
<evidence type="ECO:0000256" key="8">
    <source>
        <dbReference type="ARBA" id="ARBA00023242"/>
    </source>
</evidence>
<feature type="compositionally biased region" description="Basic and acidic residues" evidence="10">
    <location>
        <begin position="207"/>
        <end position="217"/>
    </location>
</feature>
<dbReference type="GO" id="GO:0046651">
    <property type="term" value="P:lymphocyte proliferation"/>
    <property type="evidence" value="ECO:0007669"/>
    <property type="project" value="TreeGrafter"/>
</dbReference>
<dbReference type="SMART" id="SM00487">
    <property type="entry name" value="DEXDc"/>
    <property type="match status" value="1"/>
</dbReference>
<evidence type="ECO:0000313" key="13">
    <source>
        <dbReference type="Proteomes" id="UP000694700"/>
    </source>
</evidence>
<name>A0A8C1ZMJ5_CYPCA</name>
<accession>A0A8C1ZMJ5</accession>
<proteinExistence type="inferred from homology"/>
<reference evidence="12" key="1">
    <citation type="submission" date="2025-08" db="UniProtKB">
        <authorList>
            <consortium name="Ensembl"/>
        </authorList>
    </citation>
    <scope>IDENTIFICATION</scope>
</reference>
<evidence type="ECO:0000256" key="5">
    <source>
        <dbReference type="ARBA" id="ARBA00022806"/>
    </source>
</evidence>
<dbReference type="CDD" id="cd18009">
    <property type="entry name" value="DEXHc_HELLS_SMARCA6"/>
    <property type="match status" value="1"/>
</dbReference>
<dbReference type="GO" id="GO:0006346">
    <property type="term" value="P:DNA methylation-dependent constitutive heterochromatin formation"/>
    <property type="evidence" value="ECO:0007669"/>
    <property type="project" value="TreeGrafter"/>
</dbReference>
<evidence type="ECO:0000259" key="11">
    <source>
        <dbReference type="PROSITE" id="PS51192"/>
    </source>
</evidence>
<feature type="domain" description="Helicase ATP-binding" evidence="11">
    <location>
        <begin position="249"/>
        <end position="417"/>
    </location>
</feature>
<dbReference type="GO" id="GO:0005634">
    <property type="term" value="C:nucleus"/>
    <property type="evidence" value="ECO:0007669"/>
    <property type="project" value="UniProtKB-SubCell"/>
</dbReference>
<organism evidence="12 13">
    <name type="scientific">Cyprinus carpio</name>
    <name type="common">Common carp</name>
    <dbReference type="NCBI Taxonomy" id="7962"/>
    <lineage>
        <taxon>Eukaryota</taxon>
        <taxon>Metazoa</taxon>
        <taxon>Chordata</taxon>
        <taxon>Craniata</taxon>
        <taxon>Vertebrata</taxon>
        <taxon>Euteleostomi</taxon>
        <taxon>Actinopterygii</taxon>
        <taxon>Neopterygii</taxon>
        <taxon>Teleostei</taxon>
        <taxon>Ostariophysi</taxon>
        <taxon>Cypriniformes</taxon>
        <taxon>Cyprinidae</taxon>
        <taxon>Cyprininae</taxon>
        <taxon>Cyprinus</taxon>
    </lineage>
</organism>
<feature type="region of interest" description="Disordered" evidence="10">
    <location>
        <begin position="207"/>
        <end position="227"/>
    </location>
</feature>
<sequence length="765" mass="88548">MSGIVKEETRSASPHCPKPNESKEPEGTAVEENTNEKSMHGEIVITKEMEEEEKHLVEEGEKKEREMMEEARQSWEKDSQEMRFRRLQHLLEKSNIYSKFLLTKMEQQQQDERIKKERLEKKATNQKQKSINSDLFVTFEVERKKREREEDYKIADVMTKEEILSKAKKPKLEEEAHSSVKLEAEDIEKMSDTNSDIKGRLSETLRENSKQMLDPERSVNGQPVPAPQPKLFTGGVMRWYQVEGIEWLRMLWENGINGILADEMGLGKTIQCIAHIAMMVEKKVLGPFLVVAPLSTLPNWISEFKRFTPEVSVLLYHGPQKERMDLVKKIRQAQGPLRMCPVVVTSFEIAMRDRKLLQRFHWNYMIVDEGHRIKNLNCRLVQELKMLMTDNKLLLTGTPLQNNLSELWSLLNFLLPDVFDDLKSFESWFDISTITSDAENIVANEREQNILHMLHQILTPFLLRRLKSDVTLEVPPKKEIVVYAPLTNKQEAFYMAIVNKTIAKLLGQEKDDSAPVPLTSSGRPKRRARKVVDYYESNTDSVKDLEKYLEKVQKEMDSQASSSPVVDVSMPVDAQVNLKLQNILMLLKRCCNHAYLIEYPLDPATGEFKIDEQLVETSGKFLILDRMLPELKKRGHKVLIFSQMTSILDILMDYCYLRGYDYSPSAKRKLEKMVIHKNKFKGSKAELKQTKSCVDLNELVELLKSRDYDRAVKGTKGKVISDKDLEILLDRSDLMNQAKKRVKLEKDGVFKVMETKDDDGDISLS</sequence>
<evidence type="ECO:0000256" key="6">
    <source>
        <dbReference type="ARBA" id="ARBA00022840"/>
    </source>
</evidence>
<dbReference type="GO" id="GO:0004386">
    <property type="term" value="F:helicase activity"/>
    <property type="evidence" value="ECO:0007669"/>
    <property type="project" value="UniProtKB-KW"/>
</dbReference>
<protein>
    <submittedName>
        <fullName evidence="12">Helicase, lymphoid specific</fullName>
    </submittedName>
</protein>
<evidence type="ECO:0000256" key="7">
    <source>
        <dbReference type="ARBA" id="ARBA00023054"/>
    </source>
</evidence>
<dbReference type="PROSITE" id="PS51192">
    <property type="entry name" value="HELICASE_ATP_BIND_1"/>
    <property type="match status" value="1"/>
</dbReference>
<dbReference type="InterPro" id="IPR000330">
    <property type="entry name" value="SNF2_N"/>
</dbReference>
<feature type="coiled-coil region" evidence="9">
    <location>
        <begin position="102"/>
        <end position="129"/>
    </location>
</feature>
<dbReference type="Pfam" id="PF00176">
    <property type="entry name" value="SNF2-rel_dom"/>
    <property type="match status" value="1"/>
</dbReference>
<dbReference type="AlphaFoldDB" id="A0A8C1ZMJ5"/>
<evidence type="ECO:0000256" key="10">
    <source>
        <dbReference type="SAM" id="MobiDB-lite"/>
    </source>
</evidence>
<keyword evidence="7 9" id="KW-0175">Coiled coil</keyword>
<dbReference type="GO" id="GO:0016787">
    <property type="term" value="F:hydrolase activity"/>
    <property type="evidence" value="ECO:0007669"/>
    <property type="project" value="UniProtKB-KW"/>
</dbReference>
<evidence type="ECO:0000256" key="9">
    <source>
        <dbReference type="SAM" id="Coils"/>
    </source>
</evidence>
<dbReference type="GO" id="GO:0005524">
    <property type="term" value="F:ATP binding"/>
    <property type="evidence" value="ECO:0007669"/>
    <property type="project" value="UniProtKB-KW"/>
</dbReference>
<comment type="subcellular location">
    <subcellularLocation>
        <location evidence="1">Nucleus</location>
    </subcellularLocation>
</comment>
<comment type="similarity">
    <text evidence="2">Belongs to the SNF2/RAD54 helicase family.</text>
</comment>
<dbReference type="Gene3D" id="3.40.50.10810">
    <property type="entry name" value="Tandem AAA-ATPase domain"/>
    <property type="match status" value="1"/>
</dbReference>
<evidence type="ECO:0000256" key="1">
    <source>
        <dbReference type="ARBA" id="ARBA00004123"/>
    </source>
</evidence>
<feature type="compositionally biased region" description="Basic and acidic residues" evidence="10">
    <location>
        <begin position="34"/>
        <end position="80"/>
    </location>
</feature>
<dbReference type="GO" id="GO:0031508">
    <property type="term" value="P:pericentric heterochromatin formation"/>
    <property type="evidence" value="ECO:0007669"/>
    <property type="project" value="TreeGrafter"/>
</dbReference>
<dbReference type="GO" id="GO:0044027">
    <property type="term" value="P:negative regulation of gene expression via chromosomal CpG island methylation"/>
    <property type="evidence" value="ECO:0007669"/>
    <property type="project" value="TreeGrafter"/>
</dbReference>
<keyword evidence="4" id="KW-0378">Hydrolase</keyword>
<keyword evidence="5" id="KW-0347">Helicase</keyword>
<dbReference type="Proteomes" id="UP000694700">
    <property type="component" value="Unplaced"/>
</dbReference>
<dbReference type="FunFam" id="3.40.50.10810:FF:000015">
    <property type="entry name" value="lymphoid-specific helicase isoform X1"/>
    <property type="match status" value="1"/>
</dbReference>
<dbReference type="Gene3D" id="3.40.50.300">
    <property type="entry name" value="P-loop containing nucleotide triphosphate hydrolases"/>
    <property type="match status" value="1"/>
</dbReference>
<dbReference type="InterPro" id="IPR027417">
    <property type="entry name" value="P-loop_NTPase"/>
</dbReference>
<dbReference type="GO" id="GO:0003682">
    <property type="term" value="F:chromatin binding"/>
    <property type="evidence" value="ECO:0007669"/>
    <property type="project" value="TreeGrafter"/>
</dbReference>
<dbReference type="SUPFAM" id="SSF52540">
    <property type="entry name" value="P-loop containing nucleoside triphosphate hydrolases"/>
    <property type="match status" value="2"/>
</dbReference>
<evidence type="ECO:0000256" key="3">
    <source>
        <dbReference type="ARBA" id="ARBA00022741"/>
    </source>
</evidence>
<evidence type="ECO:0000256" key="2">
    <source>
        <dbReference type="ARBA" id="ARBA00007025"/>
    </source>
</evidence>
<evidence type="ECO:0000313" key="12">
    <source>
        <dbReference type="Ensembl" id="ENSCCRP00015090845.1"/>
    </source>
</evidence>
<dbReference type="InterPro" id="IPR014001">
    <property type="entry name" value="Helicase_ATP-bd"/>
</dbReference>